<feature type="region of interest" description="Disordered" evidence="1">
    <location>
        <begin position="65"/>
        <end position="115"/>
    </location>
</feature>
<accession>G9NRP8</accession>
<dbReference type="STRING" id="452589.G9NRP8"/>
<dbReference type="KEGG" id="tatv:25781314"/>
<evidence type="ECO:0008006" key="4">
    <source>
        <dbReference type="Google" id="ProtNLM"/>
    </source>
</evidence>
<feature type="region of interest" description="Disordered" evidence="1">
    <location>
        <begin position="1"/>
        <end position="21"/>
    </location>
</feature>
<reference evidence="2 3" key="1">
    <citation type="journal article" date="2011" name="Genome Biol.">
        <title>Comparative genome sequence analysis underscores mycoparasitism as the ancestral life style of Trichoderma.</title>
        <authorList>
            <person name="Kubicek C.P."/>
            <person name="Herrera-Estrella A."/>
            <person name="Seidl-Seiboth V."/>
            <person name="Martinez D.A."/>
            <person name="Druzhinina I.S."/>
            <person name="Thon M."/>
            <person name="Zeilinger S."/>
            <person name="Casas-Flores S."/>
            <person name="Horwitz B.A."/>
            <person name="Mukherjee P.K."/>
            <person name="Mukherjee M."/>
            <person name="Kredics L."/>
            <person name="Alcaraz L.D."/>
            <person name="Aerts A."/>
            <person name="Antal Z."/>
            <person name="Atanasova L."/>
            <person name="Cervantes-Badillo M.G."/>
            <person name="Challacombe J."/>
            <person name="Chertkov O."/>
            <person name="McCluskey K."/>
            <person name="Coulpier F."/>
            <person name="Deshpande N."/>
            <person name="von Doehren H."/>
            <person name="Ebbole D.J."/>
            <person name="Esquivel-Naranjo E.U."/>
            <person name="Fekete E."/>
            <person name="Flipphi M."/>
            <person name="Glaser F."/>
            <person name="Gomez-Rodriguez E.Y."/>
            <person name="Gruber S."/>
            <person name="Han C."/>
            <person name="Henrissat B."/>
            <person name="Hermosa R."/>
            <person name="Hernandez-Onate M."/>
            <person name="Karaffa L."/>
            <person name="Kosti I."/>
            <person name="Le Crom S."/>
            <person name="Lindquist E."/>
            <person name="Lucas S."/>
            <person name="Luebeck M."/>
            <person name="Luebeck P.S."/>
            <person name="Margeot A."/>
            <person name="Metz B."/>
            <person name="Misra M."/>
            <person name="Nevalainen H."/>
            <person name="Omann M."/>
            <person name="Packer N."/>
            <person name="Perrone G."/>
            <person name="Uresti-Rivera E.E."/>
            <person name="Salamov A."/>
            <person name="Schmoll M."/>
            <person name="Seiboth B."/>
            <person name="Shapiro H."/>
            <person name="Sukno S."/>
            <person name="Tamayo-Ramos J.A."/>
            <person name="Tisch D."/>
            <person name="Wiest A."/>
            <person name="Wilkinson H.H."/>
            <person name="Zhang M."/>
            <person name="Coutinho P.M."/>
            <person name="Kenerley C.M."/>
            <person name="Monte E."/>
            <person name="Baker S.E."/>
            <person name="Grigoriev I.V."/>
        </authorList>
    </citation>
    <scope>NUCLEOTIDE SEQUENCE [LARGE SCALE GENOMIC DNA]</scope>
    <source>
        <strain evidence="3">ATCC 20476 / IMI 206040</strain>
    </source>
</reference>
<evidence type="ECO:0000313" key="3">
    <source>
        <dbReference type="Proteomes" id="UP000005426"/>
    </source>
</evidence>
<dbReference type="eggNOG" id="ENOG502S3M7">
    <property type="taxonomic scope" value="Eukaryota"/>
</dbReference>
<proteinExistence type="predicted"/>
<dbReference type="OrthoDB" id="5399305at2759"/>
<gene>
    <name evidence="2" type="ORF">TRIATDRAFT_299214</name>
</gene>
<dbReference type="GeneID" id="25781314"/>
<dbReference type="Proteomes" id="UP000005426">
    <property type="component" value="Unassembled WGS sequence"/>
</dbReference>
<evidence type="ECO:0000256" key="1">
    <source>
        <dbReference type="SAM" id="MobiDB-lite"/>
    </source>
</evidence>
<dbReference type="HOGENOM" id="CLU_042560_0_0_1"/>
<dbReference type="OMA" id="SAPRDNM"/>
<evidence type="ECO:0000313" key="2">
    <source>
        <dbReference type="EMBL" id="EHK46681.1"/>
    </source>
</evidence>
<dbReference type="RefSeq" id="XP_013944866.1">
    <property type="nucleotide sequence ID" value="XM_014089391.1"/>
</dbReference>
<name>G9NRP8_HYPAI</name>
<protein>
    <recommendedName>
        <fullName evidence="4">Myb-like domain-containing protein</fullName>
    </recommendedName>
</protein>
<comment type="caution">
    <text evidence="2">The sequence shown here is derived from an EMBL/GenBank/DDBJ whole genome shotgun (WGS) entry which is preliminary data.</text>
</comment>
<sequence>MASTLPSGPSGSQRMTRGGRAWSEQEDAFLMQTRENKMPYKQIAHQLKKTELACRLHFHQLVRNSARGRRNRGSVSSMSDLSPEMDAAASASTFRRRRAPHKRTDSDSSMSTTSSREYYLPRITESSGDSARQHIILPRPAAMPDDSAYTGRASWRPRSVAEEFAPLHDQHYQHYHHRTPSLPPQREMMPLPLPSTAADMPAHVDLPRLHAIYDAHRGAFWNHIASEYGYNTPPEMLEDAWRAGVYGGVQQYPCPLFNRPMTPVSSPEAERRHHGVDRTRISSIISGDDDACGDRR</sequence>
<feature type="compositionally biased region" description="Polar residues" evidence="1">
    <location>
        <begin position="1"/>
        <end position="15"/>
    </location>
</feature>
<dbReference type="EMBL" id="ABDG02000022">
    <property type="protein sequence ID" value="EHK46681.1"/>
    <property type="molecule type" value="Genomic_DNA"/>
</dbReference>
<organism evidence="2 3">
    <name type="scientific">Hypocrea atroviridis (strain ATCC 20476 / IMI 206040)</name>
    <name type="common">Trichoderma atroviride</name>
    <dbReference type="NCBI Taxonomy" id="452589"/>
    <lineage>
        <taxon>Eukaryota</taxon>
        <taxon>Fungi</taxon>
        <taxon>Dikarya</taxon>
        <taxon>Ascomycota</taxon>
        <taxon>Pezizomycotina</taxon>
        <taxon>Sordariomycetes</taxon>
        <taxon>Hypocreomycetidae</taxon>
        <taxon>Hypocreales</taxon>
        <taxon>Hypocreaceae</taxon>
        <taxon>Trichoderma</taxon>
    </lineage>
</organism>
<keyword evidence="3" id="KW-1185">Reference proteome</keyword>
<dbReference type="AlphaFoldDB" id="G9NRP8"/>